<evidence type="ECO:0000256" key="5">
    <source>
        <dbReference type="ARBA" id="ARBA00022989"/>
    </source>
</evidence>
<feature type="transmembrane region" description="Helical" evidence="8">
    <location>
        <begin position="59"/>
        <end position="78"/>
    </location>
</feature>
<keyword evidence="3" id="KW-1003">Cell membrane</keyword>
<keyword evidence="6 8" id="KW-0472">Membrane</keyword>
<comment type="similarity">
    <text evidence="7">Belongs to the drug/metabolite transporter (DMT) superfamily. Small multidrug resistance (SMR) (TC 2.A.7.1) family.</text>
</comment>
<dbReference type="Proteomes" id="UP000191240">
    <property type="component" value="Unassembled WGS sequence"/>
</dbReference>
<dbReference type="OrthoDB" id="21828at2"/>
<evidence type="ECO:0000256" key="4">
    <source>
        <dbReference type="ARBA" id="ARBA00022692"/>
    </source>
</evidence>
<keyword evidence="4 7" id="KW-0812">Transmembrane</keyword>
<gene>
    <name evidence="9" type="ORF">SAMN02745671_02004</name>
</gene>
<dbReference type="PANTHER" id="PTHR30561">
    <property type="entry name" value="SMR FAMILY PROTON-DEPENDENT DRUG EFFLUX TRANSPORTER SUGE"/>
    <property type="match status" value="1"/>
</dbReference>
<accession>A0A1M6ES52</accession>
<evidence type="ECO:0000313" key="9">
    <source>
        <dbReference type="EMBL" id="SHI88324.1"/>
    </source>
</evidence>
<name>A0A1M6ES52_9FIRM</name>
<keyword evidence="5 8" id="KW-1133">Transmembrane helix</keyword>
<evidence type="ECO:0000256" key="1">
    <source>
        <dbReference type="ARBA" id="ARBA00004651"/>
    </source>
</evidence>
<dbReference type="InterPro" id="IPR000390">
    <property type="entry name" value="Small_drug/metabolite_transptr"/>
</dbReference>
<protein>
    <submittedName>
        <fullName evidence="9">Quaternary ammonium compound-resistance protein SugE</fullName>
    </submittedName>
</protein>
<dbReference type="Gene3D" id="1.10.3730.20">
    <property type="match status" value="1"/>
</dbReference>
<dbReference type="EMBL" id="FQYW01000016">
    <property type="protein sequence ID" value="SHI88324.1"/>
    <property type="molecule type" value="Genomic_DNA"/>
</dbReference>
<feature type="transmembrane region" description="Helical" evidence="8">
    <location>
        <begin position="84"/>
        <end position="103"/>
    </location>
</feature>
<dbReference type="FunFam" id="1.10.3730.20:FF:000001">
    <property type="entry name" value="Quaternary ammonium compound resistance transporter SugE"/>
    <property type="match status" value="1"/>
</dbReference>
<feature type="transmembrane region" description="Helical" evidence="8">
    <location>
        <begin position="27"/>
        <end position="47"/>
    </location>
</feature>
<dbReference type="AlphaFoldDB" id="A0A1M6ES52"/>
<dbReference type="Pfam" id="PF00893">
    <property type="entry name" value="Multi_Drug_Res"/>
    <property type="match status" value="1"/>
</dbReference>
<comment type="subcellular location">
    <subcellularLocation>
        <location evidence="1 7">Cell membrane</location>
        <topology evidence="1 7">Multi-pass membrane protein</topology>
    </subcellularLocation>
</comment>
<proteinExistence type="inferred from homology"/>
<dbReference type="InterPro" id="IPR045324">
    <property type="entry name" value="Small_multidrug_res"/>
</dbReference>
<keyword evidence="2" id="KW-0813">Transport</keyword>
<sequence length="104" mass="11462">MYWIYLVIAGMFETVWAVALKYSQGFSRPIPSFITFIGMVASFYFLAKALKGIQLGMGYAVWTGIGVIGTFIVSIVLFNDYISLAQGICIFLIFAGIVGLRLLS</sequence>
<evidence type="ECO:0000256" key="3">
    <source>
        <dbReference type="ARBA" id="ARBA00022475"/>
    </source>
</evidence>
<dbReference type="InterPro" id="IPR037185">
    <property type="entry name" value="EmrE-like"/>
</dbReference>
<dbReference type="SUPFAM" id="SSF103481">
    <property type="entry name" value="Multidrug resistance efflux transporter EmrE"/>
    <property type="match status" value="1"/>
</dbReference>
<dbReference type="GO" id="GO:0022857">
    <property type="term" value="F:transmembrane transporter activity"/>
    <property type="evidence" value="ECO:0007669"/>
    <property type="project" value="InterPro"/>
</dbReference>
<reference evidence="9 10" key="1">
    <citation type="submission" date="2016-11" db="EMBL/GenBank/DDBJ databases">
        <authorList>
            <person name="Jaros S."/>
            <person name="Januszkiewicz K."/>
            <person name="Wedrychowicz H."/>
        </authorList>
    </citation>
    <scope>NUCLEOTIDE SEQUENCE [LARGE SCALE GENOMIC DNA]</scope>
    <source>
        <strain evidence="9 10">DSM 3074</strain>
    </source>
</reference>
<evidence type="ECO:0000256" key="8">
    <source>
        <dbReference type="SAM" id="Phobius"/>
    </source>
</evidence>
<evidence type="ECO:0000256" key="2">
    <source>
        <dbReference type="ARBA" id="ARBA00022448"/>
    </source>
</evidence>
<dbReference type="GO" id="GO:0005886">
    <property type="term" value="C:plasma membrane"/>
    <property type="evidence" value="ECO:0007669"/>
    <property type="project" value="UniProtKB-SubCell"/>
</dbReference>
<organism evidence="9 10">
    <name type="scientific">Anaerovibrio lipolyticus DSM 3074</name>
    <dbReference type="NCBI Taxonomy" id="1120997"/>
    <lineage>
        <taxon>Bacteria</taxon>
        <taxon>Bacillati</taxon>
        <taxon>Bacillota</taxon>
        <taxon>Negativicutes</taxon>
        <taxon>Selenomonadales</taxon>
        <taxon>Selenomonadaceae</taxon>
        <taxon>Anaerovibrio</taxon>
    </lineage>
</organism>
<evidence type="ECO:0000313" key="10">
    <source>
        <dbReference type="Proteomes" id="UP000191240"/>
    </source>
</evidence>
<evidence type="ECO:0000256" key="6">
    <source>
        <dbReference type="ARBA" id="ARBA00023136"/>
    </source>
</evidence>
<evidence type="ECO:0000256" key="7">
    <source>
        <dbReference type="RuleBase" id="RU003942"/>
    </source>
</evidence>
<dbReference type="PANTHER" id="PTHR30561:SF0">
    <property type="entry name" value="GUANIDINIUM EXPORTER"/>
    <property type="match status" value="1"/>
</dbReference>